<feature type="transmembrane region" description="Helical" evidence="1">
    <location>
        <begin position="398"/>
        <end position="416"/>
    </location>
</feature>
<keyword evidence="1" id="KW-1133">Transmembrane helix</keyword>
<evidence type="ECO:0000313" key="3">
    <source>
        <dbReference type="Proteomes" id="UP000051952"/>
    </source>
</evidence>
<dbReference type="Pfam" id="PF00560">
    <property type="entry name" value="LRR_1"/>
    <property type="match status" value="1"/>
</dbReference>
<protein>
    <submittedName>
        <fullName evidence="2">GP46-like surface antigen, putative</fullName>
    </submittedName>
</protein>
<feature type="non-terminal residue" evidence="2">
    <location>
        <position position="1"/>
    </location>
</feature>
<feature type="non-terminal residue" evidence="2">
    <location>
        <position position="619"/>
    </location>
</feature>
<dbReference type="InterPro" id="IPR001611">
    <property type="entry name" value="Leu-rich_rpt"/>
</dbReference>
<dbReference type="VEuPathDB" id="TriTrypDB:BSAL_90900"/>
<name>A0A0S4J6W7_BODSA</name>
<feature type="transmembrane region" description="Helical" evidence="1">
    <location>
        <begin position="296"/>
        <end position="315"/>
    </location>
</feature>
<organism evidence="2 3">
    <name type="scientific">Bodo saltans</name>
    <name type="common">Flagellated protozoan</name>
    <dbReference type="NCBI Taxonomy" id="75058"/>
    <lineage>
        <taxon>Eukaryota</taxon>
        <taxon>Discoba</taxon>
        <taxon>Euglenozoa</taxon>
        <taxon>Kinetoplastea</taxon>
        <taxon>Metakinetoplastina</taxon>
        <taxon>Eubodonida</taxon>
        <taxon>Bodonidae</taxon>
        <taxon>Bodo</taxon>
    </lineage>
</organism>
<evidence type="ECO:0000313" key="2">
    <source>
        <dbReference type="EMBL" id="CUG85855.1"/>
    </source>
</evidence>
<dbReference type="EMBL" id="CYKH01001202">
    <property type="protein sequence ID" value="CUG85855.1"/>
    <property type="molecule type" value="Genomic_DNA"/>
</dbReference>
<dbReference type="InterPro" id="IPR032675">
    <property type="entry name" value="LRR_dom_sf"/>
</dbReference>
<dbReference type="AlphaFoldDB" id="A0A0S4J6W7"/>
<dbReference type="SUPFAM" id="SSF52058">
    <property type="entry name" value="L domain-like"/>
    <property type="match status" value="1"/>
</dbReference>
<keyword evidence="1" id="KW-0812">Transmembrane</keyword>
<dbReference type="Gene3D" id="3.80.10.10">
    <property type="entry name" value="Ribonuclease Inhibitor"/>
    <property type="match status" value="1"/>
</dbReference>
<feature type="transmembrane region" description="Helical" evidence="1">
    <location>
        <begin position="205"/>
        <end position="232"/>
    </location>
</feature>
<evidence type="ECO:0000256" key="1">
    <source>
        <dbReference type="SAM" id="Phobius"/>
    </source>
</evidence>
<sequence length="619" mass="66480">RTRLNTSLTQLYLNSNSLSGTLPAEWSSISDVLTFLDVSRNCLSGDVSSSWPSAKLLTCDTKLRGNNNSACLRGASWPRVCDTSTPSRSDSRSQKTLTEFATSHSPTYSMQSTADTLAHSNHSFSRLSVSFSWHQSLPREQSISDSGEIAAEAAFTATTVAASAATTAATVSIMSGAGDPSQSMSLVILALLECSKNPPVSVGTYFISVFFGLGNVAMSLGNIGLAMVIGILHAVIARLMLSLQTVGSSDDDDPWLRLECAYFPGWTIKLQNILFPGSTVGGVAGAVASASSSETASCIIALVLVAAFIAVQIWIQQRVVLSSRATFVPYTTYSVGLLLERRFLFPSARWETAAIRRAFSPLIGAMKTGYSLLSMADLLLACCVGAVSGAYLGGACDTPLLAIVAALYFLLSCAFVDMRPCRLPLDTVIVPMNYFFLGCICALKYDGNRGADVVSGLQLTVSVLQIGRTLCTLYVTMYREPQLRLDDSPYTGVRSVDDDAEEHDDVDIPLLLYHAVATTATSSSGKFTEVTSIPHAPPGNSKEYIPPSLPSSVATPMDDNHFLANDLSGPNDTLYWDVNGHAIVKCDKIIQSSAHQHNELSGRFFDVPDYMLEDKRFEV</sequence>
<feature type="transmembrane region" description="Helical" evidence="1">
    <location>
        <begin position="370"/>
        <end position="392"/>
    </location>
</feature>
<proteinExistence type="predicted"/>
<dbReference type="OMA" id="WLRLECA"/>
<keyword evidence="3" id="KW-1185">Reference proteome</keyword>
<dbReference type="Proteomes" id="UP000051952">
    <property type="component" value="Unassembled WGS sequence"/>
</dbReference>
<gene>
    <name evidence="2" type="ORF">BSAL_90900</name>
</gene>
<keyword evidence="1" id="KW-0472">Membrane</keyword>
<reference evidence="3" key="1">
    <citation type="submission" date="2015-09" db="EMBL/GenBank/DDBJ databases">
        <authorList>
            <consortium name="Pathogen Informatics"/>
        </authorList>
    </citation>
    <scope>NUCLEOTIDE SEQUENCE [LARGE SCALE GENOMIC DNA]</scope>
    <source>
        <strain evidence="3">Lake Konstanz</strain>
    </source>
</reference>
<accession>A0A0S4J6W7</accession>